<dbReference type="STRING" id="84035.SAMN05660742_101238"/>
<dbReference type="Gene3D" id="2.30.30.110">
    <property type="match status" value="1"/>
</dbReference>
<keyword evidence="2" id="KW-1277">Toxin-antitoxin system</keyword>
<dbReference type="AlphaFoldDB" id="A0A1H6U719"/>
<dbReference type="GO" id="GO:0003677">
    <property type="term" value="F:DNA binding"/>
    <property type="evidence" value="ECO:0007669"/>
    <property type="project" value="InterPro"/>
</dbReference>
<sequence>MKSAPSAGDVINLNFDPQSGIEIQKYRPALVISNSSFNQKTGLVMVCPITSTQRNFPLHINLDARTKTHGDILCEQLKSLDYNARDWKFIECVPEDIFDHVLFILDKIIGK</sequence>
<dbReference type="EMBL" id="FNZK01000001">
    <property type="protein sequence ID" value="SEI85407.1"/>
    <property type="molecule type" value="Genomic_DNA"/>
</dbReference>
<evidence type="ECO:0000256" key="2">
    <source>
        <dbReference type="ARBA" id="ARBA00022649"/>
    </source>
</evidence>
<dbReference type="RefSeq" id="WP_091828465.1">
    <property type="nucleotide sequence ID" value="NZ_FNZK01000001.1"/>
</dbReference>
<comment type="similarity">
    <text evidence="1">Belongs to the PemK/MazF family.</text>
</comment>
<gene>
    <name evidence="3" type="ORF">SAMN05660742_101238</name>
</gene>
<dbReference type="InterPro" id="IPR011067">
    <property type="entry name" value="Plasmid_toxin/cell-grow_inhib"/>
</dbReference>
<dbReference type="GO" id="GO:0016075">
    <property type="term" value="P:rRNA catabolic process"/>
    <property type="evidence" value="ECO:0007669"/>
    <property type="project" value="TreeGrafter"/>
</dbReference>
<dbReference type="PANTHER" id="PTHR33988:SF3">
    <property type="entry name" value="ENDORIBONUCLEASE TOXIN CHPB-RELATED"/>
    <property type="match status" value="1"/>
</dbReference>
<keyword evidence="4" id="KW-1185">Reference proteome</keyword>
<dbReference type="InterPro" id="IPR003477">
    <property type="entry name" value="PemK-like"/>
</dbReference>
<dbReference type="PANTHER" id="PTHR33988">
    <property type="entry name" value="ENDORIBONUCLEASE MAZF-RELATED"/>
    <property type="match status" value="1"/>
</dbReference>
<dbReference type="GO" id="GO:0004521">
    <property type="term" value="F:RNA endonuclease activity"/>
    <property type="evidence" value="ECO:0007669"/>
    <property type="project" value="TreeGrafter"/>
</dbReference>
<reference evidence="4" key="1">
    <citation type="submission" date="2016-10" db="EMBL/GenBank/DDBJ databases">
        <authorList>
            <person name="Varghese N."/>
            <person name="Submissions S."/>
        </authorList>
    </citation>
    <scope>NUCLEOTIDE SEQUENCE [LARGE SCALE GENOMIC DNA]</scope>
    <source>
        <strain evidence="4">DSM 2179</strain>
    </source>
</reference>
<accession>A0A1H6U719</accession>
<proteinExistence type="inferred from homology"/>
<evidence type="ECO:0000313" key="4">
    <source>
        <dbReference type="Proteomes" id="UP000199662"/>
    </source>
</evidence>
<dbReference type="SUPFAM" id="SSF50118">
    <property type="entry name" value="Cell growth inhibitor/plasmid maintenance toxic component"/>
    <property type="match status" value="1"/>
</dbReference>
<name>A0A1H6U719_9FIRM</name>
<dbReference type="Pfam" id="PF02452">
    <property type="entry name" value="PemK_toxin"/>
    <property type="match status" value="1"/>
</dbReference>
<organism evidence="3 4">
    <name type="scientific">Propionispira arboris</name>
    <dbReference type="NCBI Taxonomy" id="84035"/>
    <lineage>
        <taxon>Bacteria</taxon>
        <taxon>Bacillati</taxon>
        <taxon>Bacillota</taxon>
        <taxon>Negativicutes</taxon>
        <taxon>Selenomonadales</taxon>
        <taxon>Selenomonadaceae</taxon>
        <taxon>Propionispira</taxon>
    </lineage>
</organism>
<protein>
    <submittedName>
        <fullName evidence="3">mRNA interferase MazF</fullName>
    </submittedName>
</protein>
<dbReference type="Proteomes" id="UP000199662">
    <property type="component" value="Unassembled WGS sequence"/>
</dbReference>
<evidence type="ECO:0000313" key="3">
    <source>
        <dbReference type="EMBL" id="SEI85407.1"/>
    </source>
</evidence>
<dbReference type="GO" id="GO:0006402">
    <property type="term" value="P:mRNA catabolic process"/>
    <property type="evidence" value="ECO:0007669"/>
    <property type="project" value="TreeGrafter"/>
</dbReference>
<evidence type="ECO:0000256" key="1">
    <source>
        <dbReference type="ARBA" id="ARBA00007521"/>
    </source>
</evidence>